<proteinExistence type="predicted"/>
<comment type="caution">
    <text evidence="2">The sequence shown here is derived from an EMBL/GenBank/DDBJ whole genome shotgun (WGS) entry which is preliminary data.</text>
</comment>
<feature type="region of interest" description="Disordered" evidence="1">
    <location>
        <begin position="1"/>
        <end position="33"/>
    </location>
</feature>
<dbReference type="EMBL" id="PGVG01000002">
    <property type="protein sequence ID" value="PJG56633.1"/>
    <property type="molecule type" value="Genomic_DNA"/>
</dbReference>
<dbReference type="Proteomes" id="UP000231194">
    <property type="component" value="Unassembled WGS sequence"/>
</dbReference>
<evidence type="ECO:0000313" key="2">
    <source>
        <dbReference type="EMBL" id="PJG56633.1"/>
    </source>
</evidence>
<dbReference type="AlphaFoldDB" id="A0A2M8RFN1"/>
<name>A0A2M8RFN1_9BRAD</name>
<accession>A0A2M8RFN1</accession>
<gene>
    <name evidence="2" type="ORF">CVM73_03535</name>
</gene>
<dbReference type="RefSeq" id="WP_100230614.1">
    <property type="nucleotide sequence ID" value="NZ_PGVG01000002.1"/>
</dbReference>
<evidence type="ECO:0000256" key="1">
    <source>
        <dbReference type="SAM" id="MobiDB-lite"/>
    </source>
</evidence>
<protein>
    <submittedName>
        <fullName evidence="2">Uncharacterized protein</fullName>
    </submittedName>
</protein>
<reference evidence="2 3" key="1">
    <citation type="submission" date="2017-11" db="EMBL/GenBank/DDBJ databases">
        <title>Bradyrhizobium forestalis sp. nov., an efficient nitrogen-fixing bacterium isolated from nodules of forest legume species in the Amazon.</title>
        <authorList>
            <person name="Costa E.M."/>
            <person name="Guimaraes A."/>
            <person name="Carvalho T.S."/>
            <person name="Rodrigues T.L."/>
            <person name="Ribeiro P.R.A."/>
            <person name="Lebbe L."/>
            <person name="Willems A."/>
            <person name="Moreira F.M.S."/>
        </authorList>
    </citation>
    <scope>NUCLEOTIDE SEQUENCE [LARGE SCALE GENOMIC DNA]</scope>
    <source>
        <strain evidence="2 3">INPA54B</strain>
    </source>
</reference>
<dbReference type="OrthoDB" id="9959602at2"/>
<organism evidence="2 3">
    <name type="scientific">Bradyrhizobium forestalis</name>
    <dbReference type="NCBI Taxonomy" id="1419263"/>
    <lineage>
        <taxon>Bacteria</taxon>
        <taxon>Pseudomonadati</taxon>
        <taxon>Pseudomonadota</taxon>
        <taxon>Alphaproteobacteria</taxon>
        <taxon>Hyphomicrobiales</taxon>
        <taxon>Nitrobacteraceae</taxon>
        <taxon>Bradyrhizobium</taxon>
    </lineage>
</organism>
<keyword evidence="3" id="KW-1185">Reference proteome</keyword>
<sequence>MSNSDEDLAASLKRDGYLLEPGPSPRSDAEKMADESAAIRLLSGYDVDLGRNVDSPSHFSADENEMRAALARTIRDQMKGISAELLALAIDPFTPSPWPTMRPTAKVYFMRQGRPSSLILERQVVDYIRQLRARSEKPQGQKFYIQSAIAEFKKRGVTLGKSRVHAIWTAYERMIEEDNSKK</sequence>
<evidence type="ECO:0000313" key="3">
    <source>
        <dbReference type="Proteomes" id="UP000231194"/>
    </source>
</evidence>